<keyword evidence="3 7" id="KW-0812">Transmembrane</keyword>
<gene>
    <name evidence="9" type="ORF">CTOB1V02_LOCUS1507</name>
</gene>
<dbReference type="OrthoDB" id="10018333at2759"/>
<comment type="subcellular location">
    <subcellularLocation>
        <location evidence="1">Mitochondrion membrane</location>
        <topology evidence="1">Single-pass membrane protein</topology>
    </subcellularLocation>
</comment>
<dbReference type="InterPro" id="IPR041752">
    <property type="entry name" value="Coa3"/>
</dbReference>
<proteinExistence type="inferred from homology"/>
<dbReference type="GO" id="GO:0033617">
    <property type="term" value="P:mitochondrial respiratory chain complex IV assembly"/>
    <property type="evidence" value="ECO:0007669"/>
    <property type="project" value="UniProtKB-UniRule"/>
</dbReference>
<evidence type="ECO:0000256" key="3">
    <source>
        <dbReference type="ARBA" id="ARBA00022692"/>
    </source>
</evidence>
<accession>A0A7R8W5U7</accession>
<evidence type="ECO:0000256" key="5">
    <source>
        <dbReference type="ARBA" id="ARBA00023128"/>
    </source>
</evidence>
<comment type="similarity">
    <text evidence="2 7">Belongs to the COA3 family.</text>
</comment>
<evidence type="ECO:0000256" key="2">
    <source>
        <dbReference type="ARBA" id="ARBA00007035"/>
    </source>
</evidence>
<feature type="transmembrane region" description="Helical" evidence="7">
    <location>
        <begin position="45"/>
        <end position="64"/>
    </location>
</feature>
<dbReference type="AlphaFoldDB" id="A0A7R8W5U7"/>
<sequence>MDDQAKKVVIGADKIDETTLEHMRKIALKNAERARKITKLRSSNVLTAGTLLGGVLSIFVYSMVSVRQETFLDDIGAPAAVPKK</sequence>
<dbReference type="PANTHER" id="PTHR15642">
    <property type="entry name" value="CYTOCHROME C OXIDASE ASSEMBLY FACTOR 3, MITOCHONDRIAL"/>
    <property type="match status" value="1"/>
</dbReference>
<organism evidence="9">
    <name type="scientific">Cyprideis torosa</name>
    <dbReference type="NCBI Taxonomy" id="163714"/>
    <lineage>
        <taxon>Eukaryota</taxon>
        <taxon>Metazoa</taxon>
        <taxon>Ecdysozoa</taxon>
        <taxon>Arthropoda</taxon>
        <taxon>Crustacea</taxon>
        <taxon>Oligostraca</taxon>
        <taxon>Ostracoda</taxon>
        <taxon>Podocopa</taxon>
        <taxon>Podocopida</taxon>
        <taxon>Cytherocopina</taxon>
        <taxon>Cytheroidea</taxon>
        <taxon>Cytherideidae</taxon>
        <taxon>Cyprideis</taxon>
    </lineage>
</organism>
<dbReference type="GO" id="GO:0005743">
    <property type="term" value="C:mitochondrial inner membrane"/>
    <property type="evidence" value="ECO:0007669"/>
    <property type="project" value="UniProtKB-UniRule"/>
</dbReference>
<keyword evidence="6 7" id="KW-0472">Membrane</keyword>
<comment type="function">
    <text evidence="7">Required for assembly of cytochrome c oxidase (complex IV).</text>
</comment>
<evidence type="ECO:0000259" key="8">
    <source>
        <dbReference type="Pfam" id="PF09813"/>
    </source>
</evidence>
<dbReference type="Pfam" id="PF09813">
    <property type="entry name" value="Coa3_cc"/>
    <property type="match status" value="1"/>
</dbReference>
<evidence type="ECO:0000313" key="9">
    <source>
        <dbReference type="EMBL" id="CAD7223523.1"/>
    </source>
</evidence>
<dbReference type="PANTHER" id="PTHR15642:SF3">
    <property type="entry name" value="CYTOCHROME C OXIDASE ASSEMBLY FACTOR 3 HOMOLOG, MITOCHONDRIAL"/>
    <property type="match status" value="1"/>
</dbReference>
<feature type="domain" description="Cytochrome c oxidase assembly factor 3 mitochondrial coiled-coil" evidence="8">
    <location>
        <begin position="30"/>
        <end position="77"/>
    </location>
</feature>
<reference evidence="9" key="1">
    <citation type="submission" date="2020-11" db="EMBL/GenBank/DDBJ databases">
        <authorList>
            <person name="Tran Van P."/>
        </authorList>
    </citation>
    <scope>NUCLEOTIDE SEQUENCE</scope>
</reference>
<evidence type="ECO:0000256" key="1">
    <source>
        <dbReference type="ARBA" id="ARBA00004304"/>
    </source>
</evidence>
<comment type="subunit">
    <text evidence="7">Component of 250-400 kDa complexes called cytochrome oxidase assembly intermediates or COA complexes.</text>
</comment>
<keyword evidence="7" id="KW-0999">Mitochondrion inner membrane</keyword>
<dbReference type="InterPro" id="IPR018628">
    <property type="entry name" value="Coa3_CC"/>
</dbReference>
<evidence type="ECO:0000256" key="7">
    <source>
        <dbReference type="RuleBase" id="RU367056"/>
    </source>
</evidence>
<evidence type="ECO:0000256" key="4">
    <source>
        <dbReference type="ARBA" id="ARBA00022989"/>
    </source>
</evidence>
<protein>
    <recommendedName>
        <fullName evidence="7">Cytochrome c oxidase assembly factor 3</fullName>
    </recommendedName>
</protein>
<keyword evidence="5 7" id="KW-0496">Mitochondrion</keyword>
<name>A0A7R8W5U7_9CRUS</name>
<keyword evidence="4 7" id="KW-1133">Transmembrane helix</keyword>
<evidence type="ECO:0000256" key="6">
    <source>
        <dbReference type="ARBA" id="ARBA00023136"/>
    </source>
</evidence>
<dbReference type="EMBL" id="OB660216">
    <property type="protein sequence ID" value="CAD7223523.1"/>
    <property type="molecule type" value="Genomic_DNA"/>
</dbReference>